<keyword evidence="4" id="KW-1185">Reference proteome</keyword>
<reference evidence="5" key="1">
    <citation type="submission" date="2017-02" db="UniProtKB">
        <authorList>
            <consortium name="WormBaseParasite"/>
        </authorList>
    </citation>
    <scope>IDENTIFICATION</scope>
</reference>
<evidence type="ECO:0000256" key="1">
    <source>
        <dbReference type="ARBA" id="ARBA00022737"/>
    </source>
</evidence>
<evidence type="ECO:0000313" key="3">
    <source>
        <dbReference type="EMBL" id="VDD94326.1"/>
    </source>
</evidence>
<dbReference type="GO" id="GO:0016460">
    <property type="term" value="C:myosin II complex"/>
    <property type="evidence" value="ECO:0007669"/>
    <property type="project" value="TreeGrafter"/>
</dbReference>
<dbReference type="InterPro" id="IPR011992">
    <property type="entry name" value="EF-hand-dom_pair"/>
</dbReference>
<dbReference type="Proteomes" id="UP000274131">
    <property type="component" value="Unassembled WGS sequence"/>
</dbReference>
<dbReference type="PANTHER" id="PTHR23048:SF13">
    <property type="entry name" value="EF-HAND DOMAIN-CONTAINING PROTEIN"/>
    <property type="match status" value="1"/>
</dbReference>
<sequence length="147" mass="16744">MRDDIREVFAYFLSKNDDKIPISQVGLCLRALGYTPTEEQVKNLTKAWGQDGRVSLEEFVPIVNDMEQEERTKKQFTRNDYIEALNQMDRDGEGTIPSSLLRHMLSSMGEHLTQDEIDGILLGLENEEGRINVAKFVGRVCDTSADF</sequence>
<evidence type="ECO:0000313" key="4">
    <source>
        <dbReference type="Proteomes" id="UP000274131"/>
    </source>
</evidence>
<dbReference type="EMBL" id="UXUI01009798">
    <property type="protein sequence ID" value="VDD94326.1"/>
    <property type="molecule type" value="Genomic_DNA"/>
</dbReference>
<gene>
    <name evidence="3" type="ORF">EVEC_LOCUS9077</name>
</gene>
<dbReference type="AlphaFoldDB" id="A0A0N4VFY6"/>
<dbReference type="PANTHER" id="PTHR23048">
    <property type="entry name" value="MYOSIN LIGHT CHAIN 1, 3"/>
    <property type="match status" value="1"/>
</dbReference>
<dbReference type="InterPro" id="IPR050230">
    <property type="entry name" value="CALM/Myosin/TropC-like"/>
</dbReference>
<dbReference type="STRING" id="51028.A0A0N4VFY6"/>
<evidence type="ECO:0000313" key="5">
    <source>
        <dbReference type="WBParaSite" id="EVEC_0000966701-mRNA-1"/>
    </source>
</evidence>
<dbReference type="InterPro" id="IPR002048">
    <property type="entry name" value="EF_hand_dom"/>
</dbReference>
<keyword evidence="1" id="KW-0677">Repeat</keyword>
<dbReference type="OrthoDB" id="5959761at2759"/>
<dbReference type="Gene3D" id="1.10.238.10">
    <property type="entry name" value="EF-hand"/>
    <property type="match status" value="2"/>
</dbReference>
<accession>A0A0N4VFY6</accession>
<proteinExistence type="predicted"/>
<dbReference type="GO" id="GO:0005509">
    <property type="term" value="F:calcium ion binding"/>
    <property type="evidence" value="ECO:0007669"/>
    <property type="project" value="InterPro"/>
</dbReference>
<evidence type="ECO:0000259" key="2">
    <source>
        <dbReference type="PROSITE" id="PS50222"/>
    </source>
</evidence>
<protein>
    <submittedName>
        <fullName evidence="5">EF-hand domain-containing protein</fullName>
    </submittedName>
</protein>
<dbReference type="WBParaSite" id="EVEC_0000966701-mRNA-1">
    <property type="protein sequence ID" value="EVEC_0000966701-mRNA-1"/>
    <property type="gene ID" value="EVEC_0000966701"/>
</dbReference>
<dbReference type="FunFam" id="1.10.238.10:FF:000178">
    <property type="entry name" value="Calmodulin-2 A"/>
    <property type="match status" value="1"/>
</dbReference>
<feature type="domain" description="EF-hand" evidence="2">
    <location>
        <begin position="76"/>
        <end position="111"/>
    </location>
</feature>
<dbReference type="SUPFAM" id="SSF47473">
    <property type="entry name" value="EF-hand"/>
    <property type="match status" value="1"/>
</dbReference>
<name>A0A0N4VFY6_ENTVE</name>
<reference evidence="3 4" key="2">
    <citation type="submission" date="2018-10" db="EMBL/GenBank/DDBJ databases">
        <authorList>
            <consortium name="Pathogen Informatics"/>
        </authorList>
    </citation>
    <scope>NUCLEOTIDE SEQUENCE [LARGE SCALE GENOMIC DNA]</scope>
</reference>
<organism evidence="5">
    <name type="scientific">Enterobius vermicularis</name>
    <name type="common">Human pinworm</name>
    <dbReference type="NCBI Taxonomy" id="51028"/>
    <lineage>
        <taxon>Eukaryota</taxon>
        <taxon>Metazoa</taxon>
        <taxon>Ecdysozoa</taxon>
        <taxon>Nematoda</taxon>
        <taxon>Chromadorea</taxon>
        <taxon>Rhabditida</taxon>
        <taxon>Spirurina</taxon>
        <taxon>Oxyuridomorpha</taxon>
        <taxon>Oxyuroidea</taxon>
        <taxon>Oxyuridae</taxon>
        <taxon>Enterobius</taxon>
    </lineage>
</organism>
<dbReference type="PROSITE" id="PS50222">
    <property type="entry name" value="EF_HAND_2"/>
    <property type="match status" value="1"/>
</dbReference>